<comment type="caution">
    <text evidence="1">The sequence shown here is derived from an EMBL/GenBank/DDBJ whole genome shotgun (WGS) entry which is preliminary data.</text>
</comment>
<protein>
    <submittedName>
        <fullName evidence="1">Uncharacterized protein</fullName>
    </submittedName>
</protein>
<evidence type="ECO:0000313" key="1">
    <source>
        <dbReference type="EMBL" id="EEG34126.1"/>
    </source>
</evidence>
<evidence type="ECO:0000313" key="2">
    <source>
        <dbReference type="Proteomes" id="UP000004457"/>
    </source>
</evidence>
<gene>
    <name evidence="1" type="ORF">NEIFLAOT_00767</name>
</gene>
<dbReference type="EMBL" id="ACEN01000018">
    <property type="protein sequence ID" value="EEG34126.1"/>
    <property type="molecule type" value="Genomic_DNA"/>
</dbReference>
<reference evidence="1 2" key="1">
    <citation type="submission" date="2009-01" db="EMBL/GenBank/DDBJ databases">
        <authorList>
            <person name="Fulton L."/>
            <person name="Clifton S."/>
            <person name="Chinwalla A.T."/>
            <person name="Mitreva M."/>
            <person name="Sodergren E."/>
            <person name="Weinstock G."/>
            <person name="Clifton S."/>
            <person name="Dooling D.J."/>
            <person name="Fulton B."/>
            <person name="Minx P."/>
            <person name="Pepin K.H."/>
            <person name="Johnson M."/>
            <person name="Bhonagiri V."/>
            <person name="Nash W.E."/>
            <person name="Mardis E.R."/>
            <person name="Wilson R.K."/>
        </authorList>
    </citation>
    <scope>NUCLEOTIDE SEQUENCE [LARGE SCALE GENOMIC DNA]</scope>
    <source>
        <strain evidence="1 2">NRL30031/H210</strain>
    </source>
</reference>
<keyword evidence="2" id="KW-1185">Reference proteome</keyword>
<name>C0ELG2_NEIFL</name>
<accession>C0ELG2</accession>
<sequence>MLGWGAVVIVESIKKERDIVAKMGDMANELLLSLLNKGRLKL</sequence>
<organism evidence="1 2">
    <name type="scientific">Neisseria flavescens NRL30031/H210</name>
    <dbReference type="NCBI Taxonomy" id="546264"/>
    <lineage>
        <taxon>Bacteria</taxon>
        <taxon>Pseudomonadati</taxon>
        <taxon>Pseudomonadota</taxon>
        <taxon>Betaproteobacteria</taxon>
        <taxon>Neisseriales</taxon>
        <taxon>Neisseriaceae</taxon>
        <taxon>Neisseria</taxon>
    </lineage>
</organism>
<proteinExistence type="predicted"/>
<dbReference type="Proteomes" id="UP000004457">
    <property type="component" value="Unassembled WGS sequence"/>
</dbReference>
<dbReference type="AlphaFoldDB" id="C0ELG2"/>